<evidence type="ECO:0000313" key="3">
    <source>
        <dbReference type="Proteomes" id="UP001280581"/>
    </source>
</evidence>
<gene>
    <name evidence="2" type="ORF">GRF29_154g1610741</name>
</gene>
<comment type="caution">
    <text evidence="2">The sequence shown here is derived from an EMBL/GenBank/DDBJ whole genome shotgun (WGS) entry which is preliminary data.</text>
</comment>
<keyword evidence="1" id="KW-1133">Transmembrane helix</keyword>
<accession>A0AAN6LUL0</accession>
<reference evidence="2 3" key="1">
    <citation type="submission" date="2021-02" db="EMBL/GenBank/DDBJ databases">
        <title>Genome assembly of Pseudopithomyces chartarum.</title>
        <authorList>
            <person name="Jauregui R."/>
            <person name="Singh J."/>
            <person name="Voisey C."/>
        </authorList>
    </citation>
    <scope>NUCLEOTIDE SEQUENCE [LARGE SCALE GENOMIC DNA]</scope>
    <source>
        <strain evidence="2 3">AGR01</strain>
    </source>
</reference>
<keyword evidence="3" id="KW-1185">Reference proteome</keyword>
<dbReference type="AlphaFoldDB" id="A0AAN6LUL0"/>
<organism evidence="2 3">
    <name type="scientific">Pseudopithomyces chartarum</name>
    <dbReference type="NCBI Taxonomy" id="1892770"/>
    <lineage>
        <taxon>Eukaryota</taxon>
        <taxon>Fungi</taxon>
        <taxon>Dikarya</taxon>
        <taxon>Ascomycota</taxon>
        <taxon>Pezizomycotina</taxon>
        <taxon>Dothideomycetes</taxon>
        <taxon>Pleosporomycetidae</taxon>
        <taxon>Pleosporales</taxon>
        <taxon>Massarineae</taxon>
        <taxon>Didymosphaeriaceae</taxon>
        <taxon>Pseudopithomyces</taxon>
    </lineage>
</organism>
<name>A0AAN6LUL0_9PLEO</name>
<sequence>MIEEEVKSQYDNDWMSTCSDENTPLQIHPIHKSGRLFARITIFLPMLGNFMFCVVYIDLRIRYARLQYEFNGLQPELFPSLAKFNRMAYRRNSRAFPLTVAGTPFAGVPSPELDRAWHDLPECTVIKVSKEDLDYNNVTSLPLANGSGWASHQCVDSDALLAWTKARSIDIAQPGLLVKPEELGPEHFTPKKDPH</sequence>
<evidence type="ECO:0000313" key="2">
    <source>
        <dbReference type="EMBL" id="KAK3203040.1"/>
    </source>
</evidence>
<keyword evidence="1" id="KW-0812">Transmembrane</keyword>
<dbReference type="Proteomes" id="UP001280581">
    <property type="component" value="Unassembled WGS sequence"/>
</dbReference>
<feature type="transmembrane region" description="Helical" evidence="1">
    <location>
        <begin position="36"/>
        <end position="57"/>
    </location>
</feature>
<dbReference type="EMBL" id="WVTA01000013">
    <property type="protein sequence ID" value="KAK3203040.1"/>
    <property type="molecule type" value="Genomic_DNA"/>
</dbReference>
<keyword evidence="1" id="KW-0472">Membrane</keyword>
<proteinExistence type="predicted"/>
<evidence type="ECO:0000256" key="1">
    <source>
        <dbReference type="SAM" id="Phobius"/>
    </source>
</evidence>
<protein>
    <submittedName>
        <fullName evidence="2">Uncharacterized protein</fullName>
    </submittedName>
</protein>